<feature type="compositionally biased region" description="Basic and acidic residues" evidence="6">
    <location>
        <begin position="269"/>
        <end position="278"/>
    </location>
</feature>
<dbReference type="SMART" id="SM00724">
    <property type="entry name" value="TLC"/>
    <property type="match status" value="1"/>
</dbReference>
<keyword evidence="10" id="KW-1185">Reference proteome</keyword>
<dbReference type="Proteomes" id="UP000054560">
    <property type="component" value="Unassembled WGS sequence"/>
</dbReference>
<keyword evidence="2 5" id="KW-0812">Transmembrane</keyword>
<feature type="transmembrane region" description="Helical" evidence="7">
    <location>
        <begin position="32"/>
        <end position="51"/>
    </location>
</feature>
<evidence type="ECO:0000256" key="7">
    <source>
        <dbReference type="SAM" id="Phobius"/>
    </source>
</evidence>
<evidence type="ECO:0000256" key="2">
    <source>
        <dbReference type="ARBA" id="ARBA00022692"/>
    </source>
</evidence>
<evidence type="ECO:0000313" key="10">
    <source>
        <dbReference type="Proteomes" id="UP000054560"/>
    </source>
</evidence>
<evidence type="ECO:0000256" key="3">
    <source>
        <dbReference type="ARBA" id="ARBA00022989"/>
    </source>
</evidence>
<protein>
    <recommendedName>
        <fullName evidence="8">TLC domain-containing protein</fullName>
    </recommendedName>
</protein>
<evidence type="ECO:0000256" key="1">
    <source>
        <dbReference type="ARBA" id="ARBA00004141"/>
    </source>
</evidence>
<evidence type="ECO:0000256" key="5">
    <source>
        <dbReference type="PROSITE-ProRule" id="PRU00205"/>
    </source>
</evidence>
<sequence>MNEREIQRWLRRKKNSLIATPTKKFSECLFKVLYYSSVFLYGVIVLYNRPWAWDLHQAYHNLPMHPIDGHITNYYIIQLAYYTACLVTLPVDNRRKDFVELVIHHIATVLLIAFSWYTNLWKVGTLVMVIHDAADVFLEIAKTFNYAGYQEIANHGFTVFAISFFFTRLVLFPIVIKSVIEKPVEIIFYEESLYDYVTKGHVVVSHVTFSVLLCILLALHVFWFSIIAKMAMSMITEPVSKDVRSDDEYGFSTDEEQENARKQAITNAQERKENKKEE</sequence>
<name>A0A0L0F8K1_9EUKA</name>
<dbReference type="OrthoDB" id="537032at2759"/>
<dbReference type="InterPro" id="IPR016439">
    <property type="entry name" value="Lag1/Lac1-like"/>
</dbReference>
<dbReference type="RefSeq" id="XP_014146944.1">
    <property type="nucleotide sequence ID" value="XM_014291469.1"/>
</dbReference>
<comment type="subcellular location">
    <subcellularLocation>
        <location evidence="1">Membrane</location>
        <topology evidence="1">Multi-pass membrane protein</topology>
    </subcellularLocation>
</comment>
<dbReference type="EMBL" id="KQ246173">
    <property type="protein sequence ID" value="KNC73042.1"/>
    <property type="molecule type" value="Genomic_DNA"/>
</dbReference>
<dbReference type="GO" id="GO:0050291">
    <property type="term" value="F:sphingosine N-acyltransferase activity"/>
    <property type="evidence" value="ECO:0007669"/>
    <property type="project" value="InterPro"/>
</dbReference>
<dbReference type="GeneID" id="25914901"/>
<feature type="domain" description="TLC" evidence="8">
    <location>
        <begin position="23"/>
        <end position="236"/>
    </location>
</feature>
<feature type="transmembrane region" description="Helical" evidence="7">
    <location>
        <begin position="98"/>
        <end position="117"/>
    </location>
</feature>
<gene>
    <name evidence="9" type="ORF">SARC_14397</name>
</gene>
<dbReference type="PANTHER" id="PTHR12560:SF0">
    <property type="entry name" value="LD18904P"/>
    <property type="match status" value="1"/>
</dbReference>
<organism evidence="9 10">
    <name type="scientific">Sphaeroforma arctica JP610</name>
    <dbReference type="NCBI Taxonomy" id="667725"/>
    <lineage>
        <taxon>Eukaryota</taxon>
        <taxon>Ichthyosporea</taxon>
        <taxon>Ichthyophonida</taxon>
        <taxon>Sphaeroforma</taxon>
    </lineage>
</organism>
<proteinExistence type="predicted"/>
<feature type="transmembrane region" description="Helical" evidence="7">
    <location>
        <begin position="71"/>
        <end position="91"/>
    </location>
</feature>
<feature type="region of interest" description="Disordered" evidence="6">
    <location>
        <begin position="242"/>
        <end position="278"/>
    </location>
</feature>
<reference evidence="9 10" key="1">
    <citation type="submission" date="2011-02" db="EMBL/GenBank/DDBJ databases">
        <title>The Genome Sequence of Sphaeroforma arctica JP610.</title>
        <authorList>
            <consortium name="The Broad Institute Genome Sequencing Platform"/>
            <person name="Russ C."/>
            <person name="Cuomo C."/>
            <person name="Young S.K."/>
            <person name="Zeng Q."/>
            <person name="Gargeya S."/>
            <person name="Alvarado L."/>
            <person name="Berlin A."/>
            <person name="Chapman S.B."/>
            <person name="Chen Z."/>
            <person name="Freedman E."/>
            <person name="Gellesch M."/>
            <person name="Goldberg J."/>
            <person name="Griggs A."/>
            <person name="Gujja S."/>
            <person name="Heilman E."/>
            <person name="Heiman D."/>
            <person name="Howarth C."/>
            <person name="Mehta T."/>
            <person name="Neiman D."/>
            <person name="Pearson M."/>
            <person name="Roberts A."/>
            <person name="Saif S."/>
            <person name="Shea T."/>
            <person name="Shenoy N."/>
            <person name="Sisk P."/>
            <person name="Stolte C."/>
            <person name="Sykes S."/>
            <person name="White J."/>
            <person name="Yandava C."/>
            <person name="Burger G."/>
            <person name="Gray M.W."/>
            <person name="Holland P.W.H."/>
            <person name="King N."/>
            <person name="Lang F.B.F."/>
            <person name="Roger A.J."/>
            <person name="Ruiz-Trillo I."/>
            <person name="Haas B."/>
            <person name="Nusbaum C."/>
            <person name="Birren B."/>
        </authorList>
    </citation>
    <scope>NUCLEOTIDE SEQUENCE [LARGE SCALE GENOMIC DNA]</scope>
    <source>
        <strain evidence="9 10">JP610</strain>
    </source>
</reference>
<dbReference type="Pfam" id="PF03798">
    <property type="entry name" value="TRAM_LAG1_CLN8"/>
    <property type="match status" value="1"/>
</dbReference>
<dbReference type="GO" id="GO:0046513">
    <property type="term" value="P:ceramide biosynthetic process"/>
    <property type="evidence" value="ECO:0007669"/>
    <property type="project" value="InterPro"/>
</dbReference>
<keyword evidence="4 5" id="KW-0472">Membrane</keyword>
<dbReference type="AlphaFoldDB" id="A0A0L0F8K1"/>
<dbReference type="STRING" id="667725.A0A0L0F8K1"/>
<dbReference type="InterPro" id="IPR006634">
    <property type="entry name" value="TLC-dom"/>
</dbReference>
<evidence type="ECO:0000256" key="4">
    <source>
        <dbReference type="ARBA" id="ARBA00023136"/>
    </source>
</evidence>
<evidence type="ECO:0000256" key="6">
    <source>
        <dbReference type="SAM" id="MobiDB-lite"/>
    </source>
</evidence>
<dbReference type="eggNOG" id="KOG1607">
    <property type="taxonomic scope" value="Eukaryota"/>
</dbReference>
<feature type="transmembrane region" description="Helical" evidence="7">
    <location>
        <begin position="156"/>
        <end position="180"/>
    </location>
</feature>
<dbReference type="PANTHER" id="PTHR12560">
    <property type="entry name" value="LONGEVITY ASSURANCE FACTOR 1 LAG1"/>
    <property type="match status" value="1"/>
</dbReference>
<feature type="transmembrane region" description="Helical" evidence="7">
    <location>
        <begin position="200"/>
        <end position="224"/>
    </location>
</feature>
<dbReference type="PIRSF" id="PIRSF005225">
    <property type="entry name" value="LAG1_LAC1"/>
    <property type="match status" value="1"/>
</dbReference>
<evidence type="ECO:0000313" key="9">
    <source>
        <dbReference type="EMBL" id="KNC73042.1"/>
    </source>
</evidence>
<keyword evidence="3 7" id="KW-1133">Transmembrane helix</keyword>
<evidence type="ECO:0000259" key="8">
    <source>
        <dbReference type="PROSITE" id="PS50922"/>
    </source>
</evidence>
<accession>A0A0L0F8K1</accession>
<dbReference type="GO" id="GO:0016020">
    <property type="term" value="C:membrane"/>
    <property type="evidence" value="ECO:0007669"/>
    <property type="project" value="UniProtKB-SubCell"/>
</dbReference>
<dbReference type="PROSITE" id="PS50922">
    <property type="entry name" value="TLC"/>
    <property type="match status" value="1"/>
</dbReference>